<keyword evidence="6" id="KW-1185">Reference proteome</keyword>
<evidence type="ECO:0000313" key="6">
    <source>
        <dbReference type="Proteomes" id="UP000253769"/>
    </source>
</evidence>
<reference evidence="5 6" key="1">
    <citation type="submission" date="2018-07" db="EMBL/GenBank/DDBJ databases">
        <title>Motiliproteus coralliicola sp. nov., a bacterium isolated from Coral.</title>
        <authorList>
            <person name="Wang G."/>
        </authorList>
    </citation>
    <scope>NUCLEOTIDE SEQUENCE [LARGE SCALE GENOMIC DNA]</scope>
    <source>
        <strain evidence="5 6">C34</strain>
    </source>
</reference>
<dbReference type="Gene3D" id="3.40.190.170">
    <property type="entry name" value="Bacterial extracellular solute-binding protein, family 7"/>
    <property type="match status" value="1"/>
</dbReference>
<proteinExistence type="inferred from homology"/>
<feature type="chain" id="PRO_5016621278" evidence="4">
    <location>
        <begin position="33"/>
        <end position="341"/>
    </location>
</feature>
<dbReference type="PANTHER" id="PTHR33376:SF7">
    <property type="entry name" value="C4-DICARBOXYLATE-BINDING PROTEIN DCTB"/>
    <property type="match status" value="1"/>
</dbReference>
<evidence type="ECO:0000256" key="4">
    <source>
        <dbReference type="SAM" id="SignalP"/>
    </source>
</evidence>
<evidence type="ECO:0000256" key="1">
    <source>
        <dbReference type="ARBA" id="ARBA00009023"/>
    </source>
</evidence>
<keyword evidence="3 4" id="KW-0732">Signal</keyword>
<sequence length="341" mass="37695">MLKTLIQNPGVKQIAGSVALAATLMVPTYSHAADEVVLAHAMSNDHIFNPIADHFMASLAKNAPDAFEIKYHPGGDLGDWTSQFEQTIAGEIGMTMTFPATDFDPRLNISIMGMVADSWDDAVKIYGPGGSMVGTYNEIYAGLNMKLLAILPVDFGGIAIRKGMGKVPVNFPEDGAGLKVRVPPMQTAIKRFEYLGFNPVPMPFSELYTALQLGSVDGRTFGPPSEIWQMRDVLETYVFSRDYFEQGAFLVNLDWWNDLNPEQQQALQAAADDAASWAWQEAEQISEKLIADIKDYGINVVELDAAQQSKLRQIIQDKEWTWMEATVGKHLVEQIRATTAE</sequence>
<dbReference type="NCBIfam" id="NF037995">
    <property type="entry name" value="TRAP_S1"/>
    <property type="match status" value="1"/>
</dbReference>
<dbReference type="InterPro" id="IPR038404">
    <property type="entry name" value="TRAP_DctP_sf"/>
</dbReference>
<feature type="signal peptide" evidence="4">
    <location>
        <begin position="1"/>
        <end position="32"/>
    </location>
</feature>
<evidence type="ECO:0000256" key="2">
    <source>
        <dbReference type="ARBA" id="ARBA00022448"/>
    </source>
</evidence>
<dbReference type="EMBL" id="QQOH01000004">
    <property type="protein sequence ID" value="RDE19019.1"/>
    <property type="molecule type" value="Genomic_DNA"/>
</dbReference>
<comment type="caution">
    <text evidence="5">The sequence shown here is derived from an EMBL/GenBank/DDBJ whole genome shotgun (WGS) entry which is preliminary data.</text>
</comment>
<dbReference type="OrthoDB" id="8690069at2"/>
<dbReference type="Proteomes" id="UP000253769">
    <property type="component" value="Unassembled WGS sequence"/>
</dbReference>
<accession>A0A369WCW7</accession>
<comment type="similarity">
    <text evidence="1">Belongs to the bacterial solute-binding protein 7 family.</text>
</comment>
<dbReference type="AlphaFoldDB" id="A0A369WCW7"/>
<evidence type="ECO:0000256" key="3">
    <source>
        <dbReference type="ARBA" id="ARBA00022729"/>
    </source>
</evidence>
<dbReference type="RefSeq" id="WP_114696639.1">
    <property type="nucleotide sequence ID" value="NZ_QQOH01000004.1"/>
</dbReference>
<dbReference type="InterPro" id="IPR018389">
    <property type="entry name" value="DctP_fam"/>
</dbReference>
<keyword evidence="2" id="KW-0813">Transport</keyword>
<dbReference type="SUPFAM" id="SSF53850">
    <property type="entry name" value="Periplasmic binding protein-like II"/>
    <property type="match status" value="1"/>
</dbReference>
<evidence type="ECO:0000313" key="5">
    <source>
        <dbReference type="EMBL" id="RDE19019.1"/>
    </source>
</evidence>
<name>A0A369WCW7_9GAMM</name>
<dbReference type="PANTHER" id="PTHR33376">
    <property type="match status" value="1"/>
</dbReference>
<dbReference type="Pfam" id="PF03480">
    <property type="entry name" value="DctP"/>
    <property type="match status" value="1"/>
</dbReference>
<gene>
    <name evidence="5" type="ORF">DV711_15580</name>
</gene>
<organism evidence="5 6">
    <name type="scientific">Motiliproteus coralliicola</name>
    <dbReference type="NCBI Taxonomy" id="2283196"/>
    <lineage>
        <taxon>Bacteria</taxon>
        <taxon>Pseudomonadati</taxon>
        <taxon>Pseudomonadota</taxon>
        <taxon>Gammaproteobacteria</taxon>
        <taxon>Oceanospirillales</taxon>
        <taxon>Oceanospirillaceae</taxon>
        <taxon>Motiliproteus</taxon>
    </lineage>
</organism>
<protein>
    <submittedName>
        <fullName evidence="5">C4-dicarboxylate ABC transporter substrate-binding protein</fullName>
    </submittedName>
</protein>
<dbReference type="GO" id="GO:0055085">
    <property type="term" value="P:transmembrane transport"/>
    <property type="evidence" value="ECO:0007669"/>
    <property type="project" value="InterPro"/>
</dbReference>